<sequence length="254" mass="27985">MPINFTQLFQDSWNFVRNQRQFVIAFIIIFMLATGAFSLLIPTQINVPNDADISQTELTQAIIEQSMNEASLLNGFMKQAVSLSIATWGLAAIHQISQGRNFNLTNAAQLGISRILGVAVLSVISILPLFVGVSTGVAQLSLKQSPSILSLFLMITGVIVFVRLCLAPLSYLMGDSPLTTALQDTFKSGIKRSGILFMYCLITYFFLPLVSLQISSLASNLVFFIIVLAIIAFINVFSLVFSYRFYTVFKQKAA</sequence>
<reference evidence="2 3" key="1">
    <citation type="submission" date="2018-05" db="EMBL/GenBank/DDBJ databases">
        <title>Genomic Encyclopedia of Type Strains, Phase IV (KMG-IV): sequencing the most valuable type-strain genomes for metagenomic binning, comparative biology and taxonomic classification.</title>
        <authorList>
            <person name="Goeker M."/>
        </authorList>
    </citation>
    <scope>NUCLEOTIDE SEQUENCE [LARGE SCALE GENOMIC DNA]</scope>
    <source>
        <strain evidence="2 3">DSM 22999</strain>
    </source>
</reference>
<feature type="transmembrane region" description="Helical" evidence="1">
    <location>
        <begin position="21"/>
        <end position="41"/>
    </location>
</feature>
<evidence type="ECO:0000313" key="3">
    <source>
        <dbReference type="Proteomes" id="UP000245909"/>
    </source>
</evidence>
<feature type="transmembrane region" description="Helical" evidence="1">
    <location>
        <begin position="76"/>
        <end position="94"/>
    </location>
</feature>
<accession>A0A2U0TH51</accession>
<keyword evidence="3" id="KW-1185">Reference proteome</keyword>
<feature type="transmembrane region" description="Helical" evidence="1">
    <location>
        <begin position="221"/>
        <end position="246"/>
    </location>
</feature>
<evidence type="ECO:0000256" key="1">
    <source>
        <dbReference type="SAM" id="Phobius"/>
    </source>
</evidence>
<evidence type="ECO:0008006" key="4">
    <source>
        <dbReference type="Google" id="ProtNLM"/>
    </source>
</evidence>
<keyword evidence="1" id="KW-1133">Transmembrane helix</keyword>
<proteinExistence type="predicted"/>
<gene>
    <name evidence="2" type="ORF">C8D76_101252</name>
</gene>
<dbReference type="EMBL" id="QENU01000001">
    <property type="protein sequence ID" value="PVX42917.1"/>
    <property type="molecule type" value="Genomic_DNA"/>
</dbReference>
<dbReference type="RefSeq" id="WP_116631017.1">
    <property type="nucleotide sequence ID" value="NZ_QENU01000001.1"/>
</dbReference>
<feature type="transmembrane region" description="Helical" evidence="1">
    <location>
        <begin position="115"/>
        <end position="142"/>
    </location>
</feature>
<organism evidence="2 3">
    <name type="scientific">Alitibacter langaaensis DSM 22999</name>
    <dbReference type="NCBI Taxonomy" id="1122935"/>
    <lineage>
        <taxon>Bacteria</taxon>
        <taxon>Pseudomonadati</taxon>
        <taxon>Pseudomonadota</taxon>
        <taxon>Gammaproteobacteria</taxon>
        <taxon>Pasteurellales</taxon>
        <taxon>Pasteurellaceae</taxon>
        <taxon>Alitibacter</taxon>
    </lineage>
</organism>
<evidence type="ECO:0000313" key="2">
    <source>
        <dbReference type="EMBL" id="PVX42917.1"/>
    </source>
</evidence>
<protein>
    <recommendedName>
        <fullName evidence="4">Intracellular septation protein A</fullName>
    </recommendedName>
</protein>
<dbReference type="AlphaFoldDB" id="A0A2U0TH51"/>
<keyword evidence="1" id="KW-0812">Transmembrane</keyword>
<comment type="caution">
    <text evidence="2">The sequence shown here is derived from an EMBL/GenBank/DDBJ whole genome shotgun (WGS) entry which is preliminary data.</text>
</comment>
<dbReference type="OrthoDB" id="5689171at2"/>
<keyword evidence="1" id="KW-0472">Membrane</keyword>
<dbReference type="Proteomes" id="UP000245909">
    <property type="component" value="Unassembled WGS sequence"/>
</dbReference>
<feature type="transmembrane region" description="Helical" evidence="1">
    <location>
        <begin position="194"/>
        <end position="215"/>
    </location>
</feature>
<name>A0A2U0TH51_9PAST</name>
<feature type="transmembrane region" description="Helical" evidence="1">
    <location>
        <begin position="148"/>
        <end position="173"/>
    </location>
</feature>